<dbReference type="PIRSF" id="PIRSF000208">
    <property type="entry name" value="P450R"/>
    <property type="match status" value="1"/>
</dbReference>
<keyword evidence="11" id="KW-0521">NADP</keyword>
<dbReference type="EC" id="1.6.2.4" evidence="21"/>
<evidence type="ECO:0000256" key="4">
    <source>
        <dbReference type="ARBA" id="ARBA00022516"/>
    </source>
</evidence>
<keyword evidence="18" id="KW-0472">Membrane</keyword>
<evidence type="ECO:0000256" key="5">
    <source>
        <dbReference type="ARBA" id="ARBA00022630"/>
    </source>
</evidence>
<keyword evidence="9" id="KW-0256">Endoplasmic reticulum</keyword>
<evidence type="ECO:0000256" key="18">
    <source>
        <dbReference type="ARBA" id="ARBA00023136"/>
    </source>
</evidence>
<evidence type="ECO:0000256" key="2">
    <source>
        <dbReference type="ARBA" id="ARBA00001974"/>
    </source>
</evidence>
<name>A0A9P5HG81_9HYPO</name>
<protein>
    <recommendedName>
        <fullName evidence="21">NADPH--hemoprotein reductase</fullName>
        <ecNumber evidence="21">1.6.2.4</ecNumber>
    </recommendedName>
</protein>
<keyword evidence="13" id="KW-1133">Transmembrane helix</keyword>
<feature type="domain" description="FAD-binding FR-type" evidence="24">
    <location>
        <begin position="272"/>
        <end position="520"/>
    </location>
</feature>
<evidence type="ECO:0000256" key="22">
    <source>
        <dbReference type="ARBA" id="ARBA00049342"/>
    </source>
</evidence>
<dbReference type="Gene3D" id="1.20.990.10">
    <property type="entry name" value="NADPH-cytochrome p450 Reductase, Chain A, domain 3"/>
    <property type="match status" value="1"/>
</dbReference>
<feature type="domain" description="Flavodoxin-like" evidence="23">
    <location>
        <begin position="64"/>
        <end position="216"/>
    </location>
</feature>
<dbReference type="PANTHER" id="PTHR19384:SF17">
    <property type="entry name" value="NADPH--CYTOCHROME P450 REDUCTASE"/>
    <property type="match status" value="1"/>
</dbReference>
<dbReference type="InterPro" id="IPR023173">
    <property type="entry name" value="NADPH_Cyt_P450_Rdtase_alpha"/>
</dbReference>
<comment type="cofactor">
    <cofactor evidence="2">
        <name>FAD</name>
        <dbReference type="ChEBI" id="CHEBI:57692"/>
    </cofactor>
</comment>
<dbReference type="FunFam" id="1.20.990.10:FF:000009">
    <property type="entry name" value="NADPH--cytochrome P450 reductase"/>
    <property type="match status" value="1"/>
</dbReference>
<evidence type="ECO:0000256" key="9">
    <source>
        <dbReference type="ARBA" id="ARBA00022824"/>
    </source>
</evidence>
<evidence type="ECO:0000256" key="13">
    <source>
        <dbReference type="ARBA" id="ARBA00022989"/>
    </source>
</evidence>
<evidence type="ECO:0000256" key="14">
    <source>
        <dbReference type="ARBA" id="ARBA00023002"/>
    </source>
</evidence>
<keyword evidence="16" id="KW-0443">Lipid metabolism</keyword>
<keyword evidence="12" id="KW-0752">Steroid biosynthesis</keyword>
<keyword evidence="5" id="KW-0285">Flavoprotein</keyword>
<evidence type="ECO:0000256" key="7">
    <source>
        <dbReference type="ARBA" id="ARBA00022692"/>
    </source>
</evidence>
<comment type="cofactor">
    <cofactor evidence="1">
        <name>FMN</name>
        <dbReference type="ChEBI" id="CHEBI:58210"/>
    </cofactor>
</comment>
<dbReference type="SUPFAM" id="SSF52343">
    <property type="entry name" value="Ferredoxin reductase-like, C-terminal NADP-linked domain"/>
    <property type="match status" value="1"/>
</dbReference>
<dbReference type="FunFam" id="3.40.50.360:FF:000024">
    <property type="entry name" value="NADPH--cytochrome P450 reductase"/>
    <property type="match status" value="1"/>
</dbReference>
<dbReference type="InterPro" id="IPR001094">
    <property type="entry name" value="Flavdoxin-like"/>
</dbReference>
<dbReference type="InterPro" id="IPR039261">
    <property type="entry name" value="FNR_nucleotide-bd"/>
</dbReference>
<keyword evidence="17" id="KW-0496">Mitochondrion</keyword>
<dbReference type="GO" id="GO:0016126">
    <property type="term" value="P:sterol biosynthetic process"/>
    <property type="evidence" value="ECO:0007669"/>
    <property type="project" value="UniProtKB-KW"/>
</dbReference>
<proteinExistence type="predicted"/>
<dbReference type="InterPro" id="IPR029039">
    <property type="entry name" value="Flavoprotein-like_sf"/>
</dbReference>
<evidence type="ECO:0000256" key="21">
    <source>
        <dbReference type="ARBA" id="ARBA00023797"/>
    </source>
</evidence>
<evidence type="ECO:0000313" key="26">
    <source>
        <dbReference type="Proteomes" id="UP000722485"/>
    </source>
</evidence>
<evidence type="ECO:0000256" key="20">
    <source>
        <dbReference type="ARBA" id="ARBA00023221"/>
    </source>
</evidence>
<dbReference type="GO" id="GO:0003958">
    <property type="term" value="F:NADPH-hemoprotein reductase activity"/>
    <property type="evidence" value="ECO:0007669"/>
    <property type="project" value="UniProtKB-EC"/>
</dbReference>
<keyword evidence="20" id="KW-0753">Steroid metabolism</keyword>
<evidence type="ECO:0000256" key="12">
    <source>
        <dbReference type="ARBA" id="ARBA00022955"/>
    </source>
</evidence>
<evidence type="ECO:0000256" key="17">
    <source>
        <dbReference type="ARBA" id="ARBA00023128"/>
    </source>
</evidence>
<dbReference type="PRINTS" id="PR00369">
    <property type="entry name" value="FLAVODOXIN"/>
</dbReference>
<dbReference type="EMBL" id="JAANBB010000048">
    <property type="protein sequence ID" value="KAF7553264.1"/>
    <property type="molecule type" value="Genomic_DNA"/>
</dbReference>
<dbReference type="PROSITE" id="PS51384">
    <property type="entry name" value="FAD_FR"/>
    <property type="match status" value="1"/>
</dbReference>
<dbReference type="PROSITE" id="PS50902">
    <property type="entry name" value="FLAVODOXIN_LIKE"/>
    <property type="match status" value="1"/>
</dbReference>
<dbReference type="Pfam" id="PF00667">
    <property type="entry name" value="FAD_binding_1"/>
    <property type="match status" value="1"/>
</dbReference>
<dbReference type="InterPro" id="IPR001709">
    <property type="entry name" value="Flavoprot_Pyr_Nucl_cyt_Rdtase"/>
</dbReference>
<dbReference type="PRINTS" id="PR00371">
    <property type="entry name" value="FPNCR"/>
</dbReference>
<dbReference type="GO" id="GO:0005829">
    <property type="term" value="C:cytosol"/>
    <property type="evidence" value="ECO:0007669"/>
    <property type="project" value="TreeGrafter"/>
</dbReference>
<keyword evidence="3" id="KW-1003">Cell membrane</keyword>
<sequence>MASTYLEIILLSFILLSTSVYLKWRRKSPAKNIIHANGHASLDNENDGQTRNIKDALDRSNKNCIIFYGSQTGTAEEYASKLAKEGKTRFGLDTMIADLDEYDFNTLDMIPEDKVVMFVLATYGEGEPTDNAVQFYEFLTGENIKLSESNKSPLGNLSYVAFGLGNNTYEHYNAVVRNVDKALGELGASRIGEIGEGDDGAGTTEEDFLAWKESMWGALSQRFRLTERDSVFESSFRIMEHVELESHSPEIYLGEPNKSQLEDKIEGPFNAHNPFIAPISASRELFNVKDRSCLHIEVDLGESGLTYQTGDHIAIWPLNPSGEVDRCCDILGLREKRDAVISIESLELTTRLFFPTPTTYETIIRYHLEICAPVSRQFVSTLAMFSPDEETKKEMTKLGSDKEYFQSKTDGCYYTTSQFLDMVSKGQKWTKIPFSAWIEGLSKLQPRYYSISSSSQTQPDMASITTVVEKKTLANQEREFYGVATNYLLYLKRRQNHDPVPRIPDQTYEIKGPRNKKSTEDFIYQSDFESYGKILGDRFELITAFSRQSPKKVYVQDCLWNRRIDVNDLIQQKGYFYVCGDAANMARQVSDVLMQIIEEQRSVSREEAEDIIKEMRVTSKYQNLIKNQYLRSTRMGLR</sequence>
<evidence type="ECO:0000256" key="19">
    <source>
        <dbReference type="ARBA" id="ARBA00023166"/>
    </source>
</evidence>
<dbReference type="PANTHER" id="PTHR19384">
    <property type="entry name" value="NITRIC OXIDE SYNTHASE-RELATED"/>
    <property type="match status" value="1"/>
</dbReference>
<dbReference type="InterPro" id="IPR017938">
    <property type="entry name" value="Riboflavin_synthase-like_b-brl"/>
</dbReference>
<dbReference type="InterPro" id="IPR023208">
    <property type="entry name" value="P450R"/>
</dbReference>
<keyword evidence="26" id="KW-1185">Reference proteome</keyword>
<dbReference type="InterPro" id="IPR008254">
    <property type="entry name" value="Flavodoxin/NO_synth"/>
</dbReference>
<dbReference type="AlphaFoldDB" id="A0A9P5HG81"/>
<accession>A0A9P5HG81</accession>
<dbReference type="InterPro" id="IPR003097">
    <property type="entry name" value="CysJ-like_FAD-binding"/>
</dbReference>
<dbReference type="InterPro" id="IPR017927">
    <property type="entry name" value="FAD-bd_FR_type"/>
</dbReference>
<keyword evidence="6" id="KW-0288">FMN</keyword>
<evidence type="ECO:0000256" key="10">
    <source>
        <dbReference type="ARBA" id="ARBA00022827"/>
    </source>
</evidence>
<organism evidence="25 26">
    <name type="scientific">Cylindrodendrum hubeiense</name>
    <dbReference type="NCBI Taxonomy" id="595255"/>
    <lineage>
        <taxon>Eukaryota</taxon>
        <taxon>Fungi</taxon>
        <taxon>Dikarya</taxon>
        <taxon>Ascomycota</taxon>
        <taxon>Pezizomycotina</taxon>
        <taxon>Sordariomycetes</taxon>
        <taxon>Hypocreomycetidae</taxon>
        <taxon>Hypocreales</taxon>
        <taxon>Nectriaceae</taxon>
        <taxon>Cylindrodendrum</taxon>
    </lineage>
</organism>
<dbReference type="Gene3D" id="2.40.30.10">
    <property type="entry name" value="Translation factors"/>
    <property type="match status" value="1"/>
</dbReference>
<comment type="catalytic activity">
    <reaction evidence="22">
        <text>2 oxidized [cytochrome P450] + NADPH = 2 reduced [cytochrome P450] + NADP(+) + H(+)</text>
        <dbReference type="Rhea" id="RHEA:24040"/>
        <dbReference type="Rhea" id="RHEA-COMP:14627"/>
        <dbReference type="Rhea" id="RHEA-COMP:14628"/>
        <dbReference type="ChEBI" id="CHEBI:15378"/>
        <dbReference type="ChEBI" id="CHEBI:55376"/>
        <dbReference type="ChEBI" id="CHEBI:57783"/>
        <dbReference type="ChEBI" id="CHEBI:58349"/>
        <dbReference type="ChEBI" id="CHEBI:60344"/>
        <dbReference type="EC" id="1.6.2.4"/>
    </reaction>
</comment>
<keyword evidence="10" id="KW-0274">FAD</keyword>
<keyword evidence="19" id="KW-1207">Sterol metabolism</keyword>
<evidence type="ECO:0000256" key="11">
    <source>
        <dbReference type="ARBA" id="ARBA00022857"/>
    </source>
</evidence>
<evidence type="ECO:0000256" key="1">
    <source>
        <dbReference type="ARBA" id="ARBA00001917"/>
    </source>
</evidence>
<evidence type="ECO:0000313" key="25">
    <source>
        <dbReference type="EMBL" id="KAF7553264.1"/>
    </source>
</evidence>
<dbReference type="GO" id="GO:0010181">
    <property type="term" value="F:FMN binding"/>
    <property type="evidence" value="ECO:0007669"/>
    <property type="project" value="InterPro"/>
</dbReference>
<dbReference type="Pfam" id="PF00258">
    <property type="entry name" value="Flavodoxin_1"/>
    <property type="match status" value="1"/>
</dbReference>
<dbReference type="Proteomes" id="UP000722485">
    <property type="component" value="Unassembled WGS sequence"/>
</dbReference>
<dbReference type="Gene3D" id="3.40.50.360">
    <property type="match status" value="1"/>
</dbReference>
<evidence type="ECO:0000256" key="15">
    <source>
        <dbReference type="ARBA" id="ARBA00023011"/>
    </source>
</evidence>
<reference evidence="25" key="1">
    <citation type="submission" date="2020-03" db="EMBL/GenBank/DDBJ databases">
        <title>Draft Genome Sequence of Cylindrodendrum hubeiense.</title>
        <authorList>
            <person name="Buettner E."/>
            <person name="Kellner H."/>
        </authorList>
    </citation>
    <scope>NUCLEOTIDE SEQUENCE</scope>
    <source>
        <strain evidence="25">IHI 201604</strain>
    </source>
</reference>
<gene>
    <name evidence="25" type="ORF">G7Z17_g3764</name>
</gene>
<dbReference type="OrthoDB" id="1856718at2759"/>
<dbReference type="SUPFAM" id="SSF63380">
    <property type="entry name" value="Riboflavin synthase domain-like"/>
    <property type="match status" value="1"/>
</dbReference>
<evidence type="ECO:0000259" key="24">
    <source>
        <dbReference type="PROSITE" id="PS51384"/>
    </source>
</evidence>
<evidence type="ECO:0000256" key="6">
    <source>
        <dbReference type="ARBA" id="ARBA00022643"/>
    </source>
</evidence>
<keyword evidence="7" id="KW-0812">Transmembrane</keyword>
<keyword evidence="15" id="KW-0756">Sterol biosynthesis</keyword>
<keyword evidence="8" id="KW-1000">Mitochondrion outer membrane</keyword>
<evidence type="ECO:0000259" key="23">
    <source>
        <dbReference type="PROSITE" id="PS50902"/>
    </source>
</evidence>
<keyword evidence="14" id="KW-0560">Oxidoreductase</keyword>
<dbReference type="SUPFAM" id="SSF52218">
    <property type="entry name" value="Flavoproteins"/>
    <property type="match status" value="1"/>
</dbReference>
<comment type="caution">
    <text evidence="25">The sequence shown here is derived from an EMBL/GenBank/DDBJ whole genome shotgun (WGS) entry which is preliminary data.</text>
</comment>
<evidence type="ECO:0000256" key="3">
    <source>
        <dbReference type="ARBA" id="ARBA00022475"/>
    </source>
</evidence>
<dbReference type="Gene3D" id="3.40.50.80">
    <property type="entry name" value="Nucleotide-binding domain of ferredoxin-NADP reductase (FNR) module"/>
    <property type="match status" value="1"/>
</dbReference>
<keyword evidence="4" id="KW-0444">Lipid biosynthesis</keyword>
<evidence type="ECO:0000256" key="16">
    <source>
        <dbReference type="ARBA" id="ARBA00023098"/>
    </source>
</evidence>
<dbReference type="FunFam" id="2.40.30.10:FF:000100">
    <property type="entry name" value="NADPH--cytochrome P450 reductase"/>
    <property type="match status" value="1"/>
</dbReference>
<evidence type="ECO:0000256" key="8">
    <source>
        <dbReference type="ARBA" id="ARBA00022787"/>
    </source>
</evidence>
<dbReference type="GO" id="GO:0050660">
    <property type="term" value="F:flavin adenine dinucleotide binding"/>
    <property type="evidence" value="ECO:0007669"/>
    <property type="project" value="TreeGrafter"/>
</dbReference>